<dbReference type="KEGG" id="sdi:SDIMI_v3c03530"/>
<dbReference type="HOGENOM" id="CLU_531980_0_0_14"/>
<proteinExistence type="predicted"/>
<sequence>MIGIISTAYFTVKDRPGIKTVRKYWWRNMVIQHVKYRGKFFVIATIGYGKANAAMAITYLMEEYPTLETILNVDIALSTNDKFDTTDTVMATKFIYRDADLTVFKDIKYGQIVHEPEAYAFNTEFVNQVKNFKLGVSDGIVGTADMLIYNSKQFKEMVDKYGQTIDVIDTEAGALAQIAKKSSVNFVAMKIMYNNALSPWDNDPLHKFKIYETANTLKYLLARLFNLLSSKYVLDFTKSSNDELEVINELFEMSHDSWVGRFKKNAVSLISGLGPSLMLIDKKGLTPEAVDIVEVMKTKLDDEGPSKVVLGEDEWKNAPKKWLRKLMFLENIHVNDDELLWNKSAKYDIKTAKINSIEEVSKAVAKAIADRSQDKSAYTYDGTTVIKKHLLVTVDAAISFYITNNLTHEFVETPKHGSKLVANEFIKHLNEQLAEVETPYDKVVVFFKIPAMGAAKLPVLIQTKNKANQQVVFGGYSAKNQKTYTVVDITRNDYDPLKVGSFKVTIRLKNL</sequence>
<dbReference type="AlphaFoldDB" id="S5M1W0"/>
<evidence type="ECO:0000259" key="1">
    <source>
        <dbReference type="Pfam" id="PF01048"/>
    </source>
</evidence>
<dbReference type="Pfam" id="PF01048">
    <property type="entry name" value="PNP_UDP_1"/>
    <property type="match status" value="1"/>
</dbReference>
<evidence type="ECO:0000313" key="2">
    <source>
        <dbReference type="EMBL" id="AGR42057.1"/>
    </source>
</evidence>
<dbReference type="InterPro" id="IPR035994">
    <property type="entry name" value="Nucleoside_phosphorylase_sf"/>
</dbReference>
<dbReference type="PATRIC" id="fig|1276221.3.peg.350"/>
<accession>S5M1W0</accession>
<dbReference type="SUPFAM" id="SSF53167">
    <property type="entry name" value="Purine and uridine phosphorylases"/>
    <property type="match status" value="1"/>
</dbReference>
<dbReference type="RefSeq" id="WP_020836290.1">
    <property type="nucleotide sequence ID" value="NC_021833.1"/>
</dbReference>
<dbReference type="Proteomes" id="UP000014983">
    <property type="component" value="Chromosome"/>
</dbReference>
<dbReference type="GO" id="GO:0005829">
    <property type="term" value="C:cytosol"/>
    <property type="evidence" value="ECO:0007669"/>
    <property type="project" value="TreeGrafter"/>
</dbReference>
<dbReference type="InParanoid" id="S5M1W0"/>
<dbReference type="EMBL" id="CP005076">
    <property type="protein sequence ID" value="AGR42057.1"/>
    <property type="molecule type" value="Genomic_DNA"/>
</dbReference>
<gene>
    <name evidence="2" type="primary">fib</name>
    <name evidence="2" type="ORF">SDIMI_v3c03530</name>
</gene>
<protein>
    <submittedName>
        <fullName evidence="2">Fibril protein</fullName>
    </submittedName>
</protein>
<reference evidence="2 3" key="1">
    <citation type="journal article" date="2013" name="Genome Biol. Evol.">
        <title>Comparison of metabolic capacities and inference of gene content evolution in mosquito-associated Spiroplasma diminutum and S. taiwanense.</title>
        <authorList>
            <person name="Lo W.S."/>
            <person name="Ku C."/>
            <person name="Chen L.L."/>
            <person name="Chang T.H."/>
            <person name="Kuo C.H."/>
        </authorList>
    </citation>
    <scope>NUCLEOTIDE SEQUENCE [LARGE SCALE GENOMIC DNA]</scope>
    <source>
        <strain evidence="2">CUAS-1</strain>
    </source>
</reference>
<organism evidence="2 3">
    <name type="scientific">Spiroplasma diminutum CUAS-1</name>
    <dbReference type="NCBI Taxonomy" id="1276221"/>
    <lineage>
        <taxon>Bacteria</taxon>
        <taxon>Bacillati</taxon>
        <taxon>Mycoplasmatota</taxon>
        <taxon>Mollicutes</taxon>
        <taxon>Entomoplasmatales</taxon>
        <taxon>Spiroplasmataceae</taxon>
        <taxon>Spiroplasma</taxon>
    </lineage>
</organism>
<dbReference type="GO" id="GO:0008782">
    <property type="term" value="F:adenosylhomocysteine nucleosidase activity"/>
    <property type="evidence" value="ECO:0007669"/>
    <property type="project" value="TreeGrafter"/>
</dbReference>
<dbReference type="InterPro" id="IPR000845">
    <property type="entry name" value="Nucleoside_phosphorylase_d"/>
</dbReference>
<dbReference type="PANTHER" id="PTHR46832:SF1">
    <property type="entry name" value="5'-METHYLTHIOADENOSINE_S-ADENOSYLHOMOCYSTEINE NUCLEOSIDASE"/>
    <property type="match status" value="1"/>
</dbReference>
<dbReference type="PANTHER" id="PTHR46832">
    <property type="entry name" value="5'-METHYLTHIOADENOSINE/S-ADENOSYLHOMOCYSTEINE NUCLEOSIDASE"/>
    <property type="match status" value="1"/>
</dbReference>
<dbReference type="eggNOG" id="COG0775">
    <property type="taxonomic scope" value="Bacteria"/>
</dbReference>
<name>S5M1W0_9MOLU</name>
<dbReference type="NCBIfam" id="NF033570">
    <property type="entry name" value="FIB_Spiroplas"/>
    <property type="match status" value="1"/>
</dbReference>
<evidence type="ECO:0000313" key="3">
    <source>
        <dbReference type="Proteomes" id="UP000014983"/>
    </source>
</evidence>
<keyword evidence="3" id="KW-1185">Reference proteome</keyword>
<dbReference type="STRING" id="1276221.SDIMI_v3c03530"/>
<dbReference type="GO" id="GO:0019284">
    <property type="term" value="P:L-methionine salvage from S-adenosylmethionine"/>
    <property type="evidence" value="ECO:0007669"/>
    <property type="project" value="TreeGrafter"/>
</dbReference>
<dbReference type="Gene3D" id="3.40.50.1580">
    <property type="entry name" value="Nucleoside phosphorylase domain"/>
    <property type="match status" value="1"/>
</dbReference>
<dbReference type="GO" id="GO:0009116">
    <property type="term" value="P:nucleoside metabolic process"/>
    <property type="evidence" value="ECO:0007669"/>
    <property type="project" value="InterPro"/>
</dbReference>
<feature type="domain" description="Nucleoside phosphorylase" evidence="1">
    <location>
        <begin position="30"/>
        <end position="204"/>
    </location>
</feature>
<dbReference type="GO" id="GO:0008930">
    <property type="term" value="F:methylthioadenosine nucleosidase activity"/>
    <property type="evidence" value="ECO:0007669"/>
    <property type="project" value="TreeGrafter"/>
</dbReference>
<dbReference type="OrthoDB" id="387207at2"/>